<evidence type="ECO:0000313" key="1">
    <source>
        <dbReference type="EMBL" id="MBI5251886.1"/>
    </source>
</evidence>
<sequence>MIDSVILVRLNLPAFRCSGINIIPKLRYKIEDGHLEVFGIIFLEIHDCEL</sequence>
<organism evidence="1 2">
    <name type="scientific">Desulfomonile tiedjei</name>
    <dbReference type="NCBI Taxonomy" id="2358"/>
    <lineage>
        <taxon>Bacteria</taxon>
        <taxon>Pseudomonadati</taxon>
        <taxon>Thermodesulfobacteriota</taxon>
        <taxon>Desulfomonilia</taxon>
        <taxon>Desulfomonilales</taxon>
        <taxon>Desulfomonilaceae</taxon>
        <taxon>Desulfomonile</taxon>
    </lineage>
</organism>
<comment type="caution">
    <text evidence="1">The sequence shown here is derived from an EMBL/GenBank/DDBJ whole genome shotgun (WGS) entry which is preliminary data.</text>
</comment>
<reference evidence="1" key="1">
    <citation type="submission" date="2020-07" db="EMBL/GenBank/DDBJ databases">
        <title>Huge and variable diversity of episymbiotic CPR bacteria and DPANN archaea in groundwater ecosystems.</title>
        <authorList>
            <person name="He C.Y."/>
            <person name="Keren R."/>
            <person name="Whittaker M."/>
            <person name="Farag I.F."/>
            <person name="Doudna J."/>
            <person name="Cate J.H.D."/>
            <person name="Banfield J.F."/>
        </authorList>
    </citation>
    <scope>NUCLEOTIDE SEQUENCE</scope>
    <source>
        <strain evidence="1">NC_groundwater_1664_Pr3_B-0.1um_52_9</strain>
    </source>
</reference>
<name>A0A9D6V4F1_9BACT</name>
<dbReference type="EMBL" id="JACRDE010000537">
    <property type="protein sequence ID" value="MBI5251886.1"/>
    <property type="molecule type" value="Genomic_DNA"/>
</dbReference>
<accession>A0A9D6V4F1</accession>
<evidence type="ECO:0000313" key="2">
    <source>
        <dbReference type="Proteomes" id="UP000807825"/>
    </source>
</evidence>
<dbReference type="AlphaFoldDB" id="A0A9D6V4F1"/>
<proteinExistence type="predicted"/>
<dbReference type="Proteomes" id="UP000807825">
    <property type="component" value="Unassembled WGS sequence"/>
</dbReference>
<gene>
    <name evidence="1" type="ORF">HY912_20535</name>
</gene>
<protein>
    <submittedName>
        <fullName evidence="1">Uncharacterized protein</fullName>
    </submittedName>
</protein>